<evidence type="ECO:0000313" key="2">
    <source>
        <dbReference type="Proteomes" id="UP000234433"/>
    </source>
</evidence>
<name>A0A2H1K3V8_9MICO</name>
<dbReference type="EMBL" id="FXZD01000006">
    <property type="protein sequence ID" value="SMX94455.1"/>
    <property type="molecule type" value="Genomic_DNA"/>
</dbReference>
<dbReference type="GO" id="GO:0016020">
    <property type="term" value="C:membrane"/>
    <property type="evidence" value="ECO:0007669"/>
    <property type="project" value="InterPro"/>
</dbReference>
<dbReference type="GO" id="GO:0047355">
    <property type="term" value="F:CDP-glycerol glycerophosphotransferase activity"/>
    <property type="evidence" value="ECO:0007669"/>
    <property type="project" value="InterPro"/>
</dbReference>
<dbReference type="Gene3D" id="3.40.50.12580">
    <property type="match status" value="1"/>
</dbReference>
<protein>
    <submittedName>
        <fullName evidence="1">CDP-Glycerol:Poly(Glycerophosphate) glycerophosphotransferase</fullName>
    </submittedName>
</protein>
<proteinExistence type="predicted"/>
<evidence type="ECO:0000313" key="1">
    <source>
        <dbReference type="EMBL" id="SMX94455.1"/>
    </source>
</evidence>
<accession>A0A2H1K3V8</accession>
<dbReference type="InterPro" id="IPR007554">
    <property type="entry name" value="Glycerophosphate_synth"/>
</dbReference>
<dbReference type="Pfam" id="PF04464">
    <property type="entry name" value="Glyphos_transf"/>
    <property type="match status" value="1"/>
</dbReference>
<sequence length="429" mass="47847">MHNSSMINLPDKVTQRAQKSFHLARSAFRVGSNVFGGRIEEARLPADYSPQPTDDFVAAAYFSAEVDSAYQLEQWVWPFEQLAQQLRDAGYSHQPFGIIVRSAHVAKHLRSRTTLPVRFSRLTKGLDAFMSAPSLRVVFYVNQSTGNFQALRFPKPAHVHLSHGESEKISMISNQLKAYDYVFTAGRAAQNRIEQTLFGLDEDRMIDVGRPQLDRPREVPQVWRDFDSDAPAGKTVFYAPTWEGDSPAMAYGTLADNGRTLVTTMLDAGYRVIFRPHPRTGILKSAFERELDAVQDIIRDHPRGFLDQTPDVTWQFEAADLALAEMSSVAFDWLATRQPLVMIAPHNPAAEVLAGGLLDRCPLLEPGAEAGIAELLRTADTADREVELKQMSFDYLGATEWGTQLSRFVGAAESVIGSREAAMRSRRSA</sequence>
<keyword evidence="1" id="KW-0808">Transferase</keyword>
<dbReference type="SUPFAM" id="SSF53756">
    <property type="entry name" value="UDP-Glycosyltransferase/glycogen phosphorylase"/>
    <property type="match status" value="1"/>
</dbReference>
<organism evidence="1 2">
    <name type="scientific">Brevibacterium antiquum CNRZ 918</name>
    <dbReference type="NCBI Taxonomy" id="1255637"/>
    <lineage>
        <taxon>Bacteria</taxon>
        <taxon>Bacillati</taxon>
        <taxon>Actinomycetota</taxon>
        <taxon>Actinomycetes</taxon>
        <taxon>Micrococcales</taxon>
        <taxon>Brevibacteriaceae</taxon>
        <taxon>Brevibacterium</taxon>
    </lineage>
</organism>
<dbReference type="InterPro" id="IPR043148">
    <property type="entry name" value="TagF_C"/>
</dbReference>
<reference evidence="1 2" key="1">
    <citation type="submission" date="2017-03" db="EMBL/GenBank/DDBJ databases">
        <authorList>
            <person name="Afonso C.L."/>
            <person name="Miller P.J."/>
            <person name="Scott M.A."/>
            <person name="Spackman E."/>
            <person name="Goraichik I."/>
            <person name="Dimitrov K.M."/>
            <person name="Suarez D.L."/>
            <person name="Swayne D.E."/>
        </authorList>
    </citation>
    <scope>NUCLEOTIDE SEQUENCE [LARGE SCALE GENOMIC DNA]</scope>
    <source>
        <strain evidence="1 2">CNRZ 918</strain>
    </source>
</reference>
<dbReference type="Proteomes" id="UP000234433">
    <property type="component" value="Unassembled WGS sequence"/>
</dbReference>
<gene>
    <name evidence="1" type="ORF">BANT918_02133</name>
</gene>
<dbReference type="AlphaFoldDB" id="A0A2H1K3V8"/>